<sequence>MTTYKLAKYDIWYDEDDSLVLKYDDRRQVTLFCPRVGSALTSKGDCVFDKTAIDISDSAYTPSFVERQTMMVYMRDGRDEDITDQRMRKSVHGLPIKASYLTKEDEFDEPDKIKLVSIFLLEGGTEIAPHVDNSNFVGHKFKSFMLSDTPAANIYKALVEAFGGDGLQECYICAGGFEDIPLTITDSAEWGTGRVVIKGSRMRDYKLPCGRSVSPGFKIAVVTSTGARRFRSLA</sequence>
<evidence type="ECO:0000313" key="1">
    <source>
        <dbReference type="EMBL" id="MCG7508631.1"/>
    </source>
</evidence>
<name>A0ABS9QMJ0_9HYPH</name>
<dbReference type="Proteomes" id="UP001201701">
    <property type="component" value="Unassembled WGS sequence"/>
</dbReference>
<organism evidence="1 2">
    <name type="scientific">Mesorhizobium retamae</name>
    <dbReference type="NCBI Taxonomy" id="2912854"/>
    <lineage>
        <taxon>Bacteria</taxon>
        <taxon>Pseudomonadati</taxon>
        <taxon>Pseudomonadota</taxon>
        <taxon>Alphaproteobacteria</taxon>
        <taxon>Hyphomicrobiales</taxon>
        <taxon>Phyllobacteriaceae</taxon>
        <taxon>Mesorhizobium</taxon>
    </lineage>
</organism>
<reference evidence="1 2" key="1">
    <citation type="submission" date="2022-02" db="EMBL/GenBank/DDBJ databases">
        <title>Draft genome sequence of Mezorhizobium retamae strain IRAMC:0171 isolated from Retama raetam nodules.</title>
        <authorList>
            <person name="Bengaied R."/>
            <person name="Sbissi I."/>
            <person name="Huber K."/>
            <person name="Ghodbane F."/>
            <person name="Nouioui I."/>
            <person name="Tarhouni M."/>
            <person name="Gtari M."/>
        </authorList>
    </citation>
    <scope>NUCLEOTIDE SEQUENCE [LARGE SCALE GENOMIC DNA]</scope>
    <source>
        <strain evidence="1 2">IRAMC:0171</strain>
    </source>
</reference>
<protein>
    <submittedName>
        <fullName evidence="1">Uncharacterized protein</fullName>
    </submittedName>
</protein>
<comment type="caution">
    <text evidence="1">The sequence shown here is derived from an EMBL/GenBank/DDBJ whole genome shotgun (WGS) entry which is preliminary data.</text>
</comment>
<dbReference type="EMBL" id="JAKREW010000048">
    <property type="protein sequence ID" value="MCG7508631.1"/>
    <property type="molecule type" value="Genomic_DNA"/>
</dbReference>
<gene>
    <name evidence="1" type="ORF">L4923_26685</name>
</gene>
<evidence type="ECO:0000313" key="2">
    <source>
        <dbReference type="Proteomes" id="UP001201701"/>
    </source>
</evidence>
<proteinExistence type="predicted"/>
<accession>A0ABS9QMJ0</accession>
<dbReference type="RefSeq" id="WP_239370140.1">
    <property type="nucleotide sequence ID" value="NZ_JAKREW010000048.1"/>
</dbReference>
<keyword evidence="2" id="KW-1185">Reference proteome</keyword>